<dbReference type="AlphaFoldDB" id="A0A497XV39"/>
<dbReference type="CDD" id="cd06259">
    <property type="entry name" value="YdcF-like"/>
    <property type="match status" value="1"/>
</dbReference>
<proteinExistence type="predicted"/>
<reference evidence="3 4" key="1">
    <citation type="submission" date="2018-10" db="EMBL/GenBank/DDBJ databases">
        <title>Genomic Encyclopedia of Archaeal and Bacterial Type Strains, Phase II (KMG-II): from individual species to whole genera.</title>
        <authorList>
            <person name="Goeker M."/>
        </authorList>
    </citation>
    <scope>NUCLEOTIDE SEQUENCE [LARGE SCALE GENOMIC DNA]</scope>
    <source>
        <strain evidence="3 4">DSM 19624</strain>
    </source>
</reference>
<accession>A0A497XV39</accession>
<evidence type="ECO:0000313" key="3">
    <source>
        <dbReference type="EMBL" id="RLJ73603.1"/>
    </source>
</evidence>
<dbReference type="PANTHER" id="PTHR30336">
    <property type="entry name" value="INNER MEMBRANE PROTEIN, PROBABLE PERMEASE"/>
    <property type="match status" value="1"/>
</dbReference>
<evidence type="ECO:0000256" key="1">
    <source>
        <dbReference type="SAM" id="Phobius"/>
    </source>
</evidence>
<dbReference type="RefSeq" id="WP_208529772.1">
    <property type="nucleotide sequence ID" value="NZ_RCCK01000013.1"/>
</dbReference>
<dbReference type="EMBL" id="RCCK01000013">
    <property type="protein sequence ID" value="RLJ73603.1"/>
    <property type="molecule type" value="Genomic_DNA"/>
</dbReference>
<evidence type="ECO:0000259" key="2">
    <source>
        <dbReference type="Pfam" id="PF02698"/>
    </source>
</evidence>
<keyword evidence="1" id="KW-0812">Transmembrane</keyword>
<comment type="caution">
    <text evidence="3">The sequence shown here is derived from an EMBL/GenBank/DDBJ whole genome shotgun (WGS) entry which is preliminary data.</text>
</comment>
<keyword evidence="1" id="KW-1133">Transmembrane helix</keyword>
<sequence length="218" mass="24710">MNIKKIIKLLFYAFILGVMVVLSVNLLIKHQTNPAIYSNEQDIPKTKVAIIFGAGINGNKPSKYLKDRLDAGIKLYKNNKIDKILLSGDNGSDAHDELTVMKLYCYEHGVDTNKIYLDYAGFDSYSTLYRSKFIFDIDTAILVSQKYHLNRCINIGDKLGIKSYGFVADQGTYQGFKYASFREYFAVVKSTIDLMIGRKPHFLGEKVNINGPSNYTKE</sequence>
<dbReference type="GO" id="GO:0005886">
    <property type="term" value="C:plasma membrane"/>
    <property type="evidence" value="ECO:0007669"/>
    <property type="project" value="TreeGrafter"/>
</dbReference>
<dbReference type="Pfam" id="PF02698">
    <property type="entry name" value="DUF218"/>
    <property type="match status" value="1"/>
</dbReference>
<feature type="domain" description="DUF218" evidence="2">
    <location>
        <begin position="48"/>
        <end position="164"/>
    </location>
</feature>
<dbReference type="InterPro" id="IPR003848">
    <property type="entry name" value="DUF218"/>
</dbReference>
<evidence type="ECO:0000313" key="4">
    <source>
        <dbReference type="Proteomes" id="UP000273898"/>
    </source>
</evidence>
<gene>
    <name evidence="3" type="ORF">BCL90_3760</name>
</gene>
<dbReference type="Proteomes" id="UP000273898">
    <property type="component" value="Unassembled WGS sequence"/>
</dbReference>
<organism evidence="3 4">
    <name type="scientific">Pedobacter alluvionis</name>
    <dbReference type="NCBI Taxonomy" id="475253"/>
    <lineage>
        <taxon>Bacteria</taxon>
        <taxon>Pseudomonadati</taxon>
        <taxon>Bacteroidota</taxon>
        <taxon>Sphingobacteriia</taxon>
        <taxon>Sphingobacteriales</taxon>
        <taxon>Sphingobacteriaceae</taxon>
        <taxon>Pedobacter</taxon>
    </lineage>
</organism>
<name>A0A497XV39_9SPHI</name>
<dbReference type="PANTHER" id="PTHR30336:SF6">
    <property type="entry name" value="INTEGRAL MEMBRANE PROTEIN"/>
    <property type="match status" value="1"/>
</dbReference>
<feature type="transmembrane region" description="Helical" evidence="1">
    <location>
        <begin position="9"/>
        <end position="28"/>
    </location>
</feature>
<keyword evidence="1" id="KW-0472">Membrane</keyword>
<dbReference type="InterPro" id="IPR051599">
    <property type="entry name" value="Cell_Envelope_Assoc"/>
</dbReference>
<protein>
    <submittedName>
        <fullName evidence="3">Vancomycin permeability regulator SanA</fullName>
    </submittedName>
</protein>